<dbReference type="OrthoDB" id="354266at2759"/>
<keyword evidence="11" id="KW-1185">Reference proteome</keyword>
<dbReference type="FunFam" id="1.10.238.10:FF:000003">
    <property type="entry name" value="Calmodulin A"/>
    <property type="match status" value="1"/>
</dbReference>
<keyword evidence="4" id="KW-0505">Motor protein</keyword>
<dbReference type="PROSITE" id="PS50222">
    <property type="entry name" value="EF_HAND_2"/>
    <property type="match status" value="2"/>
</dbReference>
<evidence type="ECO:0000256" key="8">
    <source>
        <dbReference type="SAM" id="MobiDB-lite"/>
    </source>
</evidence>
<gene>
    <name evidence="10" type="ORF">KP79_PYT09752</name>
</gene>
<keyword evidence="5" id="KW-0514">Muscle protein</keyword>
<keyword evidence="2" id="KW-0106">Calcium</keyword>
<keyword evidence="1" id="KW-0677">Repeat</keyword>
<dbReference type="InterPro" id="IPR018247">
    <property type="entry name" value="EF_Hand_1_Ca_BS"/>
</dbReference>
<dbReference type="Pfam" id="PF13499">
    <property type="entry name" value="EF-hand_7"/>
    <property type="match status" value="1"/>
</dbReference>
<evidence type="ECO:0000256" key="1">
    <source>
        <dbReference type="ARBA" id="ARBA00022737"/>
    </source>
</evidence>
<evidence type="ECO:0000259" key="9">
    <source>
        <dbReference type="PROSITE" id="PS50222"/>
    </source>
</evidence>
<dbReference type="EMBL" id="NEDP02005595">
    <property type="protein sequence ID" value="OWF37062.1"/>
    <property type="molecule type" value="Genomic_DNA"/>
</dbReference>
<comment type="caution">
    <text evidence="10">The sequence shown here is derived from an EMBL/GenBank/DDBJ whole genome shotgun (WGS) entry which is preliminary data.</text>
</comment>
<comment type="function">
    <text evidence="6">In molluscan muscle, calcium regulation is associated with myosin rather than with actin. Muscle myosin contains two types of light chains: the catalytic light chain, essential for ATPase activity, and the regulatory light chain, a calcium-binding protein responsible for Ca(2+) dependent binding and Ca(2+) dependent Mg-ATPase activity.</text>
</comment>
<dbReference type="InterPro" id="IPR011992">
    <property type="entry name" value="EF-hand-dom_pair"/>
</dbReference>
<feature type="domain" description="EF-hand" evidence="9">
    <location>
        <begin position="141"/>
        <end position="173"/>
    </location>
</feature>
<dbReference type="AlphaFoldDB" id="A0A210PKQ0"/>
<evidence type="ECO:0000256" key="4">
    <source>
        <dbReference type="ARBA" id="ARBA00023175"/>
    </source>
</evidence>
<organism evidence="10 11">
    <name type="scientific">Mizuhopecten yessoensis</name>
    <name type="common">Japanese scallop</name>
    <name type="synonym">Patinopecten yessoensis</name>
    <dbReference type="NCBI Taxonomy" id="6573"/>
    <lineage>
        <taxon>Eukaryota</taxon>
        <taxon>Metazoa</taxon>
        <taxon>Spiralia</taxon>
        <taxon>Lophotrochozoa</taxon>
        <taxon>Mollusca</taxon>
        <taxon>Bivalvia</taxon>
        <taxon>Autobranchia</taxon>
        <taxon>Pteriomorphia</taxon>
        <taxon>Pectinida</taxon>
        <taxon>Pectinoidea</taxon>
        <taxon>Pectinidae</taxon>
        <taxon>Mizuhopecten</taxon>
    </lineage>
</organism>
<dbReference type="SUPFAM" id="SSF47473">
    <property type="entry name" value="EF-hand"/>
    <property type="match status" value="1"/>
</dbReference>
<evidence type="ECO:0000313" key="10">
    <source>
        <dbReference type="EMBL" id="OWF37062.1"/>
    </source>
</evidence>
<dbReference type="GO" id="GO:0005509">
    <property type="term" value="F:calcium ion binding"/>
    <property type="evidence" value="ECO:0007669"/>
    <property type="project" value="InterPro"/>
</dbReference>
<dbReference type="InterPro" id="IPR002048">
    <property type="entry name" value="EF_hand_dom"/>
</dbReference>
<feature type="compositionally biased region" description="Basic and acidic residues" evidence="8">
    <location>
        <begin position="16"/>
        <end position="32"/>
    </location>
</feature>
<feature type="domain" description="EF-hand" evidence="9">
    <location>
        <begin position="105"/>
        <end position="140"/>
    </location>
</feature>
<dbReference type="Proteomes" id="UP000242188">
    <property type="component" value="Unassembled WGS sequence"/>
</dbReference>
<evidence type="ECO:0000313" key="11">
    <source>
        <dbReference type="Proteomes" id="UP000242188"/>
    </source>
</evidence>
<accession>A0A210PKQ0</accession>
<evidence type="ECO:0000256" key="5">
    <source>
        <dbReference type="ARBA" id="ARBA00023179"/>
    </source>
</evidence>
<feature type="region of interest" description="Disordered" evidence="8">
    <location>
        <begin position="1"/>
        <end position="32"/>
    </location>
</feature>
<protein>
    <recommendedName>
        <fullName evidence="7">Sulfhydryl light chain</fullName>
    </recommendedName>
</protein>
<dbReference type="SMART" id="SM00054">
    <property type="entry name" value="EFh"/>
    <property type="match status" value="2"/>
</dbReference>
<dbReference type="CDD" id="cd00051">
    <property type="entry name" value="EFh"/>
    <property type="match status" value="1"/>
</dbReference>
<dbReference type="GO" id="GO:0016459">
    <property type="term" value="C:myosin complex"/>
    <property type="evidence" value="ECO:0007669"/>
    <property type="project" value="UniProtKB-KW"/>
</dbReference>
<evidence type="ECO:0000256" key="7">
    <source>
        <dbReference type="ARBA" id="ARBA00078496"/>
    </source>
</evidence>
<dbReference type="InterPro" id="IPR050145">
    <property type="entry name" value="Centrin_CML-like"/>
</dbReference>
<dbReference type="STRING" id="6573.A0A210PKQ0"/>
<name>A0A210PKQ0_MIZYE</name>
<proteinExistence type="predicted"/>
<sequence length="173" mass="19702">MQQGQQIQQSNTNRGHFHDAKSQENKQEHYSDNDLRDLVDSFGRNREGKMVIKELRMCFNLLGLNPHESELRETLTILTHEKNDGIVQTEDFVVLMRSKLGPDELSKEELQEAFAQFDEDGSGAISPDELRQILAASSLSEEQVDQLIIDADTDGDGEIDFDEFYTLFTTMMG</sequence>
<keyword evidence="3" id="KW-0518">Myosin</keyword>
<evidence type="ECO:0000256" key="2">
    <source>
        <dbReference type="ARBA" id="ARBA00022837"/>
    </source>
</evidence>
<evidence type="ECO:0000256" key="6">
    <source>
        <dbReference type="ARBA" id="ARBA00049593"/>
    </source>
</evidence>
<dbReference type="PANTHER" id="PTHR23050">
    <property type="entry name" value="CALCIUM BINDING PROTEIN"/>
    <property type="match status" value="1"/>
</dbReference>
<dbReference type="PROSITE" id="PS00018">
    <property type="entry name" value="EF_HAND_1"/>
    <property type="match status" value="2"/>
</dbReference>
<evidence type="ECO:0000256" key="3">
    <source>
        <dbReference type="ARBA" id="ARBA00023123"/>
    </source>
</evidence>
<reference evidence="10 11" key="1">
    <citation type="journal article" date="2017" name="Nat. Ecol. Evol.">
        <title>Scallop genome provides insights into evolution of bilaterian karyotype and development.</title>
        <authorList>
            <person name="Wang S."/>
            <person name="Zhang J."/>
            <person name="Jiao W."/>
            <person name="Li J."/>
            <person name="Xun X."/>
            <person name="Sun Y."/>
            <person name="Guo X."/>
            <person name="Huan P."/>
            <person name="Dong B."/>
            <person name="Zhang L."/>
            <person name="Hu X."/>
            <person name="Sun X."/>
            <person name="Wang J."/>
            <person name="Zhao C."/>
            <person name="Wang Y."/>
            <person name="Wang D."/>
            <person name="Huang X."/>
            <person name="Wang R."/>
            <person name="Lv J."/>
            <person name="Li Y."/>
            <person name="Zhang Z."/>
            <person name="Liu B."/>
            <person name="Lu W."/>
            <person name="Hui Y."/>
            <person name="Liang J."/>
            <person name="Zhou Z."/>
            <person name="Hou R."/>
            <person name="Li X."/>
            <person name="Liu Y."/>
            <person name="Li H."/>
            <person name="Ning X."/>
            <person name="Lin Y."/>
            <person name="Zhao L."/>
            <person name="Xing Q."/>
            <person name="Dou J."/>
            <person name="Li Y."/>
            <person name="Mao J."/>
            <person name="Guo H."/>
            <person name="Dou H."/>
            <person name="Li T."/>
            <person name="Mu C."/>
            <person name="Jiang W."/>
            <person name="Fu Q."/>
            <person name="Fu X."/>
            <person name="Miao Y."/>
            <person name="Liu J."/>
            <person name="Yu Q."/>
            <person name="Li R."/>
            <person name="Liao H."/>
            <person name="Li X."/>
            <person name="Kong Y."/>
            <person name="Jiang Z."/>
            <person name="Chourrout D."/>
            <person name="Li R."/>
            <person name="Bao Z."/>
        </authorList>
    </citation>
    <scope>NUCLEOTIDE SEQUENCE [LARGE SCALE GENOMIC DNA]</scope>
    <source>
        <strain evidence="10 11">PY_sf001</strain>
    </source>
</reference>
<dbReference type="Gene3D" id="1.10.238.10">
    <property type="entry name" value="EF-hand"/>
    <property type="match status" value="2"/>
</dbReference>